<dbReference type="PROSITE" id="PS00211">
    <property type="entry name" value="ABC_TRANSPORTER_1"/>
    <property type="match status" value="1"/>
</dbReference>
<keyword evidence="6 9" id="KW-0067">ATP-binding</keyword>
<protein>
    <submittedName>
        <fullName evidence="9">ABC transporter ATP-binding protein</fullName>
    </submittedName>
</protein>
<name>A0A7G9GZ49_9FUSO</name>
<dbReference type="GO" id="GO:0016887">
    <property type="term" value="F:ATP hydrolysis activity"/>
    <property type="evidence" value="ECO:0007669"/>
    <property type="project" value="InterPro"/>
</dbReference>
<accession>A0A7G9GZ49</accession>
<dbReference type="InterPro" id="IPR003593">
    <property type="entry name" value="AAA+_ATPase"/>
</dbReference>
<dbReference type="PANTHER" id="PTHR43297:SF2">
    <property type="entry name" value="DIPEPTIDE TRANSPORT ATP-BINDING PROTEIN DPPD"/>
    <property type="match status" value="1"/>
</dbReference>
<dbReference type="KEGG" id="fho:H9Q81_04480"/>
<organism evidence="9 10">
    <name type="scientific">Fusobacterium hominis</name>
    <dbReference type="NCBI Taxonomy" id="2764326"/>
    <lineage>
        <taxon>Bacteria</taxon>
        <taxon>Fusobacteriati</taxon>
        <taxon>Fusobacteriota</taxon>
        <taxon>Fusobacteriia</taxon>
        <taxon>Fusobacteriales</taxon>
        <taxon>Fusobacteriaceae</taxon>
        <taxon>Fusobacterium</taxon>
    </lineage>
</organism>
<dbReference type="SUPFAM" id="SSF52540">
    <property type="entry name" value="P-loop containing nucleoside triphosphate hydrolases"/>
    <property type="match status" value="1"/>
</dbReference>
<dbReference type="InterPro" id="IPR003439">
    <property type="entry name" value="ABC_transporter-like_ATP-bd"/>
</dbReference>
<dbReference type="Proteomes" id="UP000515913">
    <property type="component" value="Chromosome"/>
</dbReference>
<keyword evidence="7" id="KW-0472">Membrane</keyword>
<evidence type="ECO:0000259" key="8">
    <source>
        <dbReference type="PROSITE" id="PS50893"/>
    </source>
</evidence>
<keyword evidence="3" id="KW-0813">Transport</keyword>
<evidence type="ECO:0000256" key="2">
    <source>
        <dbReference type="ARBA" id="ARBA00005417"/>
    </source>
</evidence>
<dbReference type="InterPro" id="IPR013563">
    <property type="entry name" value="Oligopep_ABC_C"/>
</dbReference>
<comment type="subcellular location">
    <subcellularLocation>
        <location evidence="1">Cell membrane</location>
        <topology evidence="1">Peripheral membrane protein</topology>
    </subcellularLocation>
</comment>
<dbReference type="Pfam" id="PF00005">
    <property type="entry name" value="ABC_tran"/>
    <property type="match status" value="1"/>
</dbReference>
<dbReference type="InterPro" id="IPR017871">
    <property type="entry name" value="ABC_transporter-like_CS"/>
</dbReference>
<reference evidence="9 10" key="1">
    <citation type="submission" date="2020-08" db="EMBL/GenBank/DDBJ databases">
        <authorList>
            <person name="Liu C."/>
            <person name="Sun Q."/>
        </authorList>
    </citation>
    <scope>NUCLEOTIDE SEQUENCE [LARGE SCALE GENOMIC DNA]</scope>
    <source>
        <strain evidence="9 10">NSJ-57</strain>
    </source>
</reference>
<dbReference type="GO" id="GO:0015833">
    <property type="term" value="P:peptide transport"/>
    <property type="evidence" value="ECO:0007669"/>
    <property type="project" value="InterPro"/>
</dbReference>
<dbReference type="FunFam" id="3.40.50.300:FF:000016">
    <property type="entry name" value="Oligopeptide ABC transporter ATP-binding component"/>
    <property type="match status" value="1"/>
</dbReference>
<dbReference type="Pfam" id="PF08352">
    <property type="entry name" value="oligo_HPY"/>
    <property type="match status" value="1"/>
</dbReference>
<dbReference type="InterPro" id="IPR050388">
    <property type="entry name" value="ABC_Ni/Peptide_Import"/>
</dbReference>
<comment type="similarity">
    <text evidence="2">Belongs to the ABC transporter superfamily.</text>
</comment>
<evidence type="ECO:0000313" key="9">
    <source>
        <dbReference type="EMBL" id="QNM16081.1"/>
    </source>
</evidence>
<dbReference type="GO" id="GO:0005524">
    <property type="term" value="F:ATP binding"/>
    <property type="evidence" value="ECO:0007669"/>
    <property type="project" value="UniProtKB-KW"/>
</dbReference>
<evidence type="ECO:0000313" key="10">
    <source>
        <dbReference type="Proteomes" id="UP000515913"/>
    </source>
</evidence>
<dbReference type="PANTHER" id="PTHR43297">
    <property type="entry name" value="OLIGOPEPTIDE TRANSPORT ATP-BINDING PROTEIN APPD"/>
    <property type="match status" value="1"/>
</dbReference>
<dbReference type="NCBIfam" id="TIGR01727">
    <property type="entry name" value="oligo_HPY"/>
    <property type="match status" value="1"/>
</dbReference>
<evidence type="ECO:0000256" key="5">
    <source>
        <dbReference type="ARBA" id="ARBA00022741"/>
    </source>
</evidence>
<evidence type="ECO:0000256" key="3">
    <source>
        <dbReference type="ARBA" id="ARBA00022448"/>
    </source>
</evidence>
<evidence type="ECO:0000256" key="4">
    <source>
        <dbReference type="ARBA" id="ARBA00022475"/>
    </source>
</evidence>
<gene>
    <name evidence="9" type="ORF">H9Q81_04480</name>
</gene>
<dbReference type="Gene3D" id="3.40.50.300">
    <property type="entry name" value="P-loop containing nucleotide triphosphate hydrolases"/>
    <property type="match status" value="1"/>
</dbReference>
<evidence type="ECO:0000256" key="1">
    <source>
        <dbReference type="ARBA" id="ARBA00004202"/>
    </source>
</evidence>
<dbReference type="RefSeq" id="WP_101473821.1">
    <property type="nucleotide sequence ID" value="NZ_CP060637.1"/>
</dbReference>
<dbReference type="AlphaFoldDB" id="A0A7G9GZ49"/>
<sequence length="330" mass="36108">MNDKLLDIKDLTIEFVTDDEVVSAVNGLDMELNKGETIGLVGETGAGKTTSALGIMGLVPNPPGKIKRGSIKFEGVDLLSLSEEEMRKIRGSKISMIFQDPMTSLNPVMTVGEQIAEVIEIHEKVNKEEAFEKAKEMLELVGIPGGRANDFPHQFSGGMKQRVVIAIALACNPELLIADEPTTALDVTIQAQVLDLMNELKEKFKTAMILITHDLGVVAQACDKVAIMYAGEIVEAGTLLDIFENPKHPYTHGLFGSIPSLDEECDRLKPIQGLMPDPTNLPTGCKFHPRCPHATELCSRQQPQITEVTPGHKVRCLICEGLVKEEEEKK</sequence>
<keyword evidence="5" id="KW-0547">Nucleotide-binding</keyword>
<dbReference type="CDD" id="cd03257">
    <property type="entry name" value="ABC_NikE_OppD_transporters"/>
    <property type="match status" value="1"/>
</dbReference>
<proteinExistence type="inferred from homology"/>
<dbReference type="GO" id="GO:0005886">
    <property type="term" value="C:plasma membrane"/>
    <property type="evidence" value="ECO:0007669"/>
    <property type="project" value="UniProtKB-SubCell"/>
</dbReference>
<dbReference type="EMBL" id="CP060637">
    <property type="protein sequence ID" value="QNM16081.1"/>
    <property type="molecule type" value="Genomic_DNA"/>
</dbReference>
<evidence type="ECO:0000256" key="7">
    <source>
        <dbReference type="ARBA" id="ARBA00023136"/>
    </source>
</evidence>
<keyword evidence="4" id="KW-1003">Cell membrane</keyword>
<dbReference type="InterPro" id="IPR027417">
    <property type="entry name" value="P-loop_NTPase"/>
</dbReference>
<dbReference type="PROSITE" id="PS50893">
    <property type="entry name" value="ABC_TRANSPORTER_2"/>
    <property type="match status" value="1"/>
</dbReference>
<keyword evidence="10" id="KW-1185">Reference proteome</keyword>
<evidence type="ECO:0000256" key="6">
    <source>
        <dbReference type="ARBA" id="ARBA00022840"/>
    </source>
</evidence>
<dbReference type="SMART" id="SM00382">
    <property type="entry name" value="AAA"/>
    <property type="match status" value="1"/>
</dbReference>
<feature type="domain" description="ABC transporter" evidence="8">
    <location>
        <begin position="6"/>
        <end position="255"/>
    </location>
</feature>